<accession>A0ABW3UW76</accession>
<evidence type="ECO:0000256" key="5">
    <source>
        <dbReference type="ARBA" id="ARBA00023136"/>
    </source>
</evidence>
<dbReference type="PANTHER" id="PTHR43723:SF1">
    <property type="entry name" value="COBALT TRANSPORT PROTEIN CBIQ"/>
    <property type="match status" value="1"/>
</dbReference>
<dbReference type="PANTHER" id="PTHR43723">
    <property type="entry name" value="COBALT TRANSPORT PROTEIN CBIQ"/>
    <property type="match status" value="1"/>
</dbReference>
<dbReference type="EMBL" id="JBHTLU010000046">
    <property type="protein sequence ID" value="MFD1224579.1"/>
    <property type="molecule type" value="Genomic_DNA"/>
</dbReference>
<keyword evidence="5 6" id="KW-0472">Membrane</keyword>
<evidence type="ECO:0000256" key="6">
    <source>
        <dbReference type="SAM" id="Phobius"/>
    </source>
</evidence>
<keyword evidence="3 6" id="KW-0812">Transmembrane</keyword>
<organism evidence="7 8">
    <name type="scientific">Paenibacillus vulneris</name>
    <dbReference type="NCBI Taxonomy" id="1133364"/>
    <lineage>
        <taxon>Bacteria</taxon>
        <taxon>Bacillati</taxon>
        <taxon>Bacillota</taxon>
        <taxon>Bacilli</taxon>
        <taxon>Bacillales</taxon>
        <taxon>Paenibacillaceae</taxon>
        <taxon>Paenibacillus</taxon>
    </lineage>
</organism>
<keyword evidence="4 6" id="KW-1133">Transmembrane helix</keyword>
<dbReference type="InterPro" id="IPR052770">
    <property type="entry name" value="Cobalt_transport_CbiQ"/>
</dbReference>
<evidence type="ECO:0000313" key="8">
    <source>
        <dbReference type="Proteomes" id="UP001597180"/>
    </source>
</evidence>
<proteinExistence type="predicted"/>
<dbReference type="NCBIfam" id="TIGR02454">
    <property type="entry name" value="ECF_T_CbiQ"/>
    <property type="match status" value="1"/>
</dbReference>
<feature type="transmembrane region" description="Helical" evidence="6">
    <location>
        <begin position="25"/>
        <end position="50"/>
    </location>
</feature>
<dbReference type="InterPro" id="IPR012809">
    <property type="entry name" value="ECF_CbiQ"/>
</dbReference>
<dbReference type="InterPro" id="IPR003339">
    <property type="entry name" value="ABC/ECF_trnsptr_transmembrane"/>
</dbReference>
<feature type="transmembrane region" description="Helical" evidence="6">
    <location>
        <begin position="121"/>
        <end position="141"/>
    </location>
</feature>
<feature type="transmembrane region" description="Helical" evidence="6">
    <location>
        <begin position="62"/>
        <end position="83"/>
    </location>
</feature>
<comment type="caution">
    <text evidence="7">The sequence shown here is derived from an EMBL/GenBank/DDBJ whole genome shotgun (WGS) entry which is preliminary data.</text>
</comment>
<dbReference type="Pfam" id="PF02361">
    <property type="entry name" value="CbiQ"/>
    <property type="match status" value="1"/>
</dbReference>
<evidence type="ECO:0000256" key="2">
    <source>
        <dbReference type="ARBA" id="ARBA00022475"/>
    </source>
</evidence>
<evidence type="ECO:0000256" key="1">
    <source>
        <dbReference type="ARBA" id="ARBA00004651"/>
    </source>
</evidence>
<keyword evidence="8" id="KW-1185">Reference proteome</keyword>
<feature type="transmembrane region" description="Helical" evidence="6">
    <location>
        <begin position="153"/>
        <end position="172"/>
    </location>
</feature>
<keyword evidence="2" id="KW-1003">Cell membrane</keyword>
<gene>
    <name evidence="7" type="primary">cbiQ</name>
    <name evidence="7" type="ORF">ACFQ4B_31175</name>
</gene>
<evidence type="ECO:0000313" key="7">
    <source>
        <dbReference type="EMBL" id="MFD1224579.1"/>
    </source>
</evidence>
<protein>
    <submittedName>
        <fullName evidence="7">Cobalt ECF transporter T component CbiQ</fullName>
    </submittedName>
</protein>
<reference evidence="8" key="1">
    <citation type="journal article" date="2019" name="Int. J. Syst. Evol. Microbiol.">
        <title>The Global Catalogue of Microorganisms (GCM) 10K type strain sequencing project: providing services to taxonomists for standard genome sequencing and annotation.</title>
        <authorList>
            <consortium name="The Broad Institute Genomics Platform"/>
            <consortium name="The Broad Institute Genome Sequencing Center for Infectious Disease"/>
            <person name="Wu L."/>
            <person name="Ma J."/>
        </authorList>
    </citation>
    <scope>NUCLEOTIDE SEQUENCE [LARGE SCALE GENOMIC DNA]</scope>
    <source>
        <strain evidence="8">CCUG 53270</strain>
    </source>
</reference>
<dbReference type="CDD" id="cd16914">
    <property type="entry name" value="EcfT"/>
    <property type="match status" value="1"/>
</dbReference>
<comment type="subcellular location">
    <subcellularLocation>
        <location evidence="1">Cell membrane</location>
        <topology evidence="1">Multi-pass membrane protein</topology>
    </subcellularLocation>
</comment>
<dbReference type="RefSeq" id="WP_345591018.1">
    <property type="nucleotide sequence ID" value="NZ_BAABJG010000026.1"/>
</dbReference>
<sequence length="267" mass="30317">MIKQIDVISYSNKLRAVSPMWKSGFAALLLLLSYLSHPVVQLLMFIWISAWIAGYAKVPLRLYSTLLFSSLLLFAASLPALLLEIHSFEQGQFRAEGLTLLAYSHWSLSLNPSGVELTVKLLCRIMACVAASMLLILTTPMPELFQVMKKLRVPSLVLELMLITYRFLFLLLDTAHDMYTAQRARGGQQGFTGRLRDTALLIVRMFAKTMQRYQGLANGMVSRGFTEEIRMPPYQGGEVPARYKWEGSIGWILLAGLECWFRWREIG</sequence>
<evidence type="ECO:0000256" key="4">
    <source>
        <dbReference type="ARBA" id="ARBA00022989"/>
    </source>
</evidence>
<dbReference type="Proteomes" id="UP001597180">
    <property type="component" value="Unassembled WGS sequence"/>
</dbReference>
<name>A0ABW3UW76_9BACL</name>
<evidence type="ECO:0000256" key="3">
    <source>
        <dbReference type="ARBA" id="ARBA00022692"/>
    </source>
</evidence>